<dbReference type="Proteomes" id="UP001195483">
    <property type="component" value="Unassembled WGS sequence"/>
</dbReference>
<evidence type="ECO:0000313" key="3">
    <source>
        <dbReference type="Proteomes" id="UP001195483"/>
    </source>
</evidence>
<feature type="region of interest" description="Disordered" evidence="1">
    <location>
        <begin position="1"/>
        <end position="88"/>
    </location>
</feature>
<feature type="compositionally biased region" description="Low complexity" evidence="1">
    <location>
        <begin position="42"/>
        <end position="53"/>
    </location>
</feature>
<accession>A0AAE0SMH0</accession>
<reference evidence="2" key="1">
    <citation type="journal article" date="2021" name="Genome Biol. Evol.">
        <title>A High-Quality Reference Genome for a Parasitic Bivalve with Doubly Uniparental Inheritance (Bivalvia: Unionida).</title>
        <authorList>
            <person name="Smith C.H."/>
        </authorList>
    </citation>
    <scope>NUCLEOTIDE SEQUENCE</scope>
    <source>
        <strain evidence="2">CHS0354</strain>
    </source>
</reference>
<reference evidence="2" key="3">
    <citation type="submission" date="2023-05" db="EMBL/GenBank/DDBJ databases">
        <authorList>
            <person name="Smith C.H."/>
        </authorList>
    </citation>
    <scope>NUCLEOTIDE SEQUENCE</scope>
    <source>
        <strain evidence="2">CHS0354</strain>
        <tissue evidence="2">Mantle</tissue>
    </source>
</reference>
<evidence type="ECO:0000256" key="1">
    <source>
        <dbReference type="SAM" id="MobiDB-lite"/>
    </source>
</evidence>
<evidence type="ECO:0000313" key="2">
    <source>
        <dbReference type="EMBL" id="KAK3594416.1"/>
    </source>
</evidence>
<gene>
    <name evidence="2" type="ORF">CHS0354_037441</name>
</gene>
<name>A0AAE0SMH0_9BIVA</name>
<dbReference type="AlphaFoldDB" id="A0AAE0SMH0"/>
<keyword evidence="3" id="KW-1185">Reference proteome</keyword>
<proteinExistence type="predicted"/>
<dbReference type="EMBL" id="JAEAOA010002191">
    <property type="protein sequence ID" value="KAK3594416.1"/>
    <property type="molecule type" value="Genomic_DNA"/>
</dbReference>
<sequence length="114" mass="12624">MRKIPSSLKTRDLLAPPPVGPTKPTRQHTSHEERDPPPFQGTLTAAYTAVYTTSIAPRNPGSTKKRRTNISREGRRHKEKRSGPLNTTQRVTFNIATEKIITLKTPTGVDVVLG</sequence>
<reference evidence="2" key="2">
    <citation type="journal article" date="2021" name="Genome Biol. Evol.">
        <title>Developing a high-quality reference genome for a parasitic bivalve with doubly uniparental inheritance (Bivalvia: Unionida).</title>
        <authorList>
            <person name="Smith C.H."/>
        </authorList>
    </citation>
    <scope>NUCLEOTIDE SEQUENCE</scope>
    <source>
        <strain evidence="2">CHS0354</strain>
        <tissue evidence="2">Mantle</tissue>
    </source>
</reference>
<protein>
    <submittedName>
        <fullName evidence="2">Uncharacterized protein</fullName>
    </submittedName>
</protein>
<feature type="compositionally biased region" description="Basic residues" evidence="1">
    <location>
        <begin position="63"/>
        <end position="80"/>
    </location>
</feature>
<comment type="caution">
    <text evidence="2">The sequence shown here is derived from an EMBL/GenBank/DDBJ whole genome shotgun (WGS) entry which is preliminary data.</text>
</comment>
<organism evidence="2 3">
    <name type="scientific">Potamilus streckersoni</name>
    <dbReference type="NCBI Taxonomy" id="2493646"/>
    <lineage>
        <taxon>Eukaryota</taxon>
        <taxon>Metazoa</taxon>
        <taxon>Spiralia</taxon>
        <taxon>Lophotrochozoa</taxon>
        <taxon>Mollusca</taxon>
        <taxon>Bivalvia</taxon>
        <taxon>Autobranchia</taxon>
        <taxon>Heteroconchia</taxon>
        <taxon>Palaeoheterodonta</taxon>
        <taxon>Unionida</taxon>
        <taxon>Unionoidea</taxon>
        <taxon>Unionidae</taxon>
        <taxon>Ambleminae</taxon>
        <taxon>Lampsilini</taxon>
        <taxon>Potamilus</taxon>
    </lineage>
</organism>